<dbReference type="OrthoDB" id="62622at2759"/>
<dbReference type="EMBL" id="KK198756">
    <property type="protein sequence ID" value="KCW77485.1"/>
    <property type="molecule type" value="Genomic_DNA"/>
</dbReference>
<dbReference type="eggNOG" id="ENOG502S5PX">
    <property type="taxonomic scope" value="Eukaryota"/>
</dbReference>
<evidence type="ECO:0000256" key="1">
    <source>
        <dbReference type="ARBA" id="ARBA00009656"/>
    </source>
</evidence>
<comment type="similarity">
    <text evidence="1">Belongs to the SPIRAL1 family.</text>
</comment>
<dbReference type="InterPro" id="IPR039613">
    <property type="entry name" value="SPR1/2/3/4/5"/>
</dbReference>
<evidence type="ECO:0000256" key="2">
    <source>
        <dbReference type="ARBA" id="ARBA00022701"/>
    </source>
</evidence>
<dbReference type="KEGG" id="egr:104441722"/>
<protein>
    <recommendedName>
        <fullName evidence="5">Protein SPIRAL1-like 5</fullName>
    </recommendedName>
</protein>
<accession>A0A059CHU6</accession>
<proteinExistence type="inferred from homology"/>
<feature type="compositionally biased region" description="Gly residues" evidence="3">
    <location>
        <begin position="1"/>
        <end position="12"/>
    </location>
</feature>
<evidence type="ECO:0000256" key="3">
    <source>
        <dbReference type="SAM" id="MobiDB-lite"/>
    </source>
</evidence>
<evidence type="ECO:0008006" key="5">
    <source>
        <dbReference type="Google" id="ProtNLM"/>
    </source>
</evidence>
<keyword evidence="2" id="KW-0493">Microtubule</keyword>
<reference evidence="4" key="1">
    <citation type="submission" date="2013-07" db="EMBL/GenBank/DDBJ databases">
        <title>The genome of Eucalyptus grandis.</title>
        <authorList>
            <person name="Schmutz J."/>
            <person name="Hayes R."/>
            <person name="Myburg A."/>
            <person name="Tuskan G."/>
            <person name="Grattapaglia D."/>
            <person name="Rokhsar D.S."/>
        </authorList>
    </citation>
    <scope>NUCLEOTIDE SEQUENCE</scope>
    <source>
        <tissue evidence="4">Leaf extractions</tissue>
    </source>
</reference>
<dbReference type="PANTHER" id="PTHR33403:SF19">
    <property type="entry name" value="PROTEIN SPIRAL1-LIKE 5"/>
    <property type="match status" value="1"/>
</dbReference>
<feature type="compositionally biased region" description="Polar residues" evidence="3">
    <location>
        <begin position="72"/>
        <end position="98"/>
    </location>
</feature>
<sequence length="114" mass="12252">MSRGSSYGGGQSSLGYLFGSDEQTPPPPTPRTANPPPYGIDTIMTNAPPHRVDKIAEKNEDSRSPSDDRKPNISNNYHRAQGQNSGNFITERPSTQVKSVPGGDSSLGYLFGDK</sequence>
<dbReference type="GO" id="GO:0010005">
    <property type="term" value="C:cortical microtubule, transverse to long axis"/>
    <property type="evidence" value="ECO:0000318"/>
    <property type="project" value="GO_Central"/>
</dbReference>
<name>A0A059CHU6_EUCGR</name>
<feature type="compositionally biased region" description="Basic and acidic residues" evidence="3">
    <location>
        <begin position="50"/>
        <end position="71"/>
    </location>
</feature>
<dbReference type="InParanoid" id="A0A059CHU6"/>
<dbReference type="OMA" id="DDNCIDE"/>
<dbReference type="AlphaFoldDB" id="A0A059CHU6"/>
<dbReference type="Gramene" id="KCW77485">
    <property type="protein sequence ID" value="KCW77485"/>
    <property type="gene ID" value="EUGRSUZ_D01822"/>
</dbReference>
<organism evidence="4">
    <name type="scientific">Eucalyptus grandis</name>
    <name type="common">Flooded gum</name>
    <dbReference type="NCBI Taxonomy" id="71139"/>
    <lineage>
        <taxon>Eukaryota</taxon>
        <taxon>Viridiplantae</taxon>
        <taxon>Streptophyta</taxon>
        <taxon>Embryophyta</taxon>
        <taxon>Tracheophyta</taxon>
        <taxon>Spermatophyta</taxon>
        <taxon>Magnoliopsida</taxon>
        <taxon>eudicotyledons</taxon>
        <taxon>Gunneridae</taxon>
        <taxon>Pentapetalae</taxon>
        <taxon>rosids</taxon>
        <taxon>malvids</taxon>
        <taxon>Myrtales</taxon>
        <taxon>Myrtaceae</taxon>
        <taxon>Myrtoideae</taxon>
        <taxon>Eucalypteae</taxon>
        <taxon>Eucalyptus</taxon>
    </lineage>
</organism>
<feature type="region of interest" description="Disordered" evidence="3">
    <location>
        <begin position="1"/>
        <end position="114"/>
    </location>
</feature>
<gene>
    <name evidence="4" type="ORF">EUGRSUZ_D01822</name>
</gene>
<dbReference type="GO" id="GO:0043622">
    <property type="term" value="P:cortical microtubule organization"/>
    <property type="evidence" value="ECO:0000318"/>
    <property type="project" value="GO_Central"/>
</dbReference>
<dbReference type="PANTHER" id="PTHR33403">
    <property type="entry name" value="SPR1"/>
    <property type="match status" value="1"/>
</dbReference>
<dbReference type="FunCoup" id="A0A059CHU6">
    <property type="interactions" value="48"/>
</dbReference>
<evidence type="ECO:0000313" key="4">
    <source>
        <dbReference type="EMBL" id="KCW77485.1"/>
    </source>
</evidence>
<feature type="compositionally biased region" description="Pro residues" evidence="3">
    <location>
        <begin position="24"/>
        <end position="38"/>
    </location>
</feature>